<keyword evidence="1" id="KW-0732">Signal</keyword>
<name>A0A6A5V230_9PLEO</name>
<sequence length="110" mass="11729">MYLLALLAAALPVFATGRGPHPGGKCRKLAGGTLGLNCGRDSKVPCQPLNNLNLNQVPSMCIEQPALEPDAKDWMQCVKISDDSSSCELNGKILDEVCVNQECVEVIQSS</sequence>
<keyword evidence="3" id="KW-1185">Reference proteome</keyword>
<dbReference type="EMBL" id="ML976695">
    <property type="protein sequence ID" value="KAF1971155.1"/>
    <property type="molecule type" value="Genomic_DNA"/>
</dbReference>
<dbReference type="AlphaFoldDB" id="A0A6A5V230"/>
<evidence type="ECO:0000313" key="2">
    <source>
        <dbReference type="EMBL" id="KAF1971155.1"/>
    </source>
</evidence>
<accession>A0A6A5V230</accession>
<dbReference type="Proteomes" id="UP000800036">
    <property type="component" value="Unassembled WGS sequence"/>
</dbReference>
<evidence type="ECO:0000256" key="1">
    <source>
        <dbReference type="SAM" id="SignalP"/>
    </source>
</evidence>
<reference evidence="2" key="1">
    <citation type="journal article" date="2020" name="Stud. Mycol.">
        <title>101 Dothideomycetes genomes: a test case for predicting lifestyles and emergence of pathogens.</title>
        <authorList>
            <person name="Haridas S."/>
            <person name="Albert R."/>
            <person name="Binder M."/>
            <person name="Bloem J."/>
            <person name="Labutti K."/>
            <person name="Salamov A."/>
            <person name="Andreopoulos B."/>
            <person name="Baker S."/>
            <person name="Barry K."/>
            <person name="Bills G."/>
            <person name="Bluhm B."/>
            <person name="Cannon C."/>
            <person name="Castanera R."/>
            <person name="Culley D."/>
            <person name="Daum C."/>
            <person name="Ezra D."/>
            <person name="Gonzalez J."/>
            <person name="Henrissat B."/>
            <person name="Kuo A."/>
            <person name="Liang C."/>
            <person name="Lipzen A."/>
            <person name="Lutzoni F."/>
            <person name="Magnuson J."/>
            <person name="Mondo S."/>
            <person name="Nolan M."/>
            <person name="Ohm R."/>
            <person name="Pangilinan J."/>
            <person name="Park H.-J."/>
            <person name="Ramirez L."/>
            <person name="Alfaro M."/>
            <person name="Sun H."/>
            <person name="Tritt A."/>
            <person name="Yoshinaga Y."/>
            <person name="Zwiers L.-H."/>
            <person name="Turgeon B."/>
            <person name="Goodwin S."/>
            <person name="Spatafora J."/>
            <person name="Crous P."/>
            <person name="Grigoriev I."/>
        </authorList>
    </citation>
    <scope>NUCLEOTIDE SEQUENCE</scope>
    <source>
        <strain evidence="2">CBS 107.79</strain>
    </source>
</reference>
<evidence type="ECO:0000313" key="3">
    <source>
        <dbReference type="Proteomes" id="UP000800036"/>
    </source>
</evidence>
<gene>
    <name evidence="2" type="ORF">BU23DRAFT_570151</name>
</gene>
<evidence type="ECO:0008006" key="4">
    <source>
        <dbReference type="Google" id="ProtNLM"/>
    </source>
</evidence>
<proteinExistence type="predicted"/>
<feature type="signal peptide" evidence="1">
    <location>
        <begin position="1"/>
        <end position="17"/>
    </location>
</feature>
<protein>
    <recommendedName>
        <fullName evidence="4">Extracellular membrane protein CFEM domain-containing protein</fullName>
    </recommendedName>
</protein>
<organism evidence="2 3">
    <name type="scientific">Bimuria novae-zelandiae CBS 107.79</name>
    <dbReference type="NCBI Taxonomy" id="1447943"/>
    <lineage>
        <taxon>Eukaryota</taxon>
        <taxon>Fungi</taxon>
        <taxon>Dikarya</taxon>
        <taxon>Ascomycota</taxon>
        <taxon>Pezizomycotina</taxon>
        <taxon>Dothideomycetes</taxon>
        <taxon>Pleosporomycetidae</taxon>
        <taxon>Pleosporales</taxon>
        <taxon>Massarineae</taxon>
        <taxon>Didymosphaeriaceae</taxon>
        <taxon>Bimuria</taxon>
    </lineage>
</organism>
<feature type="chain" id="PRO_5025375679" description="Extracellular membrane protein CFEM domain-containing protein" evidence="1">
    <location>
        <begin position="18"/>
        <end position="110"/>
    </location>
</feature>